<evidence type="ECO:0000256" key="2">
    <source>
        <dbReference type="SAM" id="SignalP"/>
    </source>
</evidence>
<dbReference type="AlphaFoldDB" id="A0A2N5VJ17"/>
<feature type="compositionally biased region" description="Basic and acidic residues" evidence="1">
    <location>
        <begin position="71"/>
        <end position="84"/>
    </location>
</feature>
<dbReference type="Proteomes" id="UP000235392">
    <property type="component" value="Unassembled WGS sequence"/>
</dbReference>
<feature type="signal peptide" evidence="2">
    <location>
        <begin position="1"/>
        <end position="26"/>
    </location>
</feature>
<evidence type="ECO:0000313" key="4">
    <source>
        <dbReference type="Proteomes" id="UP000235392"/>
    </source>
</evidence>
<gene>
    <name evidence="3" type="ORF">PCASD_01254</name>
</gene>
<evidence type="ECO:0000256" key="1">
    <source>
        <dbReference type="SAM" id="MobiDB-lite"/>
    </source>
</evidence>
<organism evidence="3 4">
    <name type="scientific">Puccinia coronata f. sp. avenae</name>
    <dbReference type="NCBI Taxonomy" id="200324"/>
    <lineage>
        <taxon>Eukaryota</taxon>
        <taxon>Fungi</taxon>
        <taxon>Dikarya</taxon>
        <taxon>Basidiomycota</taxon>
        <taxon>Pucciniomycotina</taxon>
        <taxon>Pucciniomycetes</taxon>
        <taxon>Pucciniales</taxon>
        <taxon>Pucciniaceae</taxon>
        <taxon>Puccinia</taxon>
    </lineage>
</organism>
<comment type="caution">
    <text evidence="3">The sequence shown here is derived from an EMBL/GenBank/DDBJ whole genome shotgun (WGS) entry which is preliminary data.</text>
</comment>
<protein>
    <submittedName>
        <fullName evidence="3">Uncharacterized protein</fullName>
    </submittedName>
</protein>
<keyword evidence="2" id="KW-0732">Signal</keyword>
<sequence length="163" mass="17513">MISTRHFQSFLICISIILCIAYSSQSLPTSHTLHKRMQSLGEAASLGRDVASAGGSALQTTQPLKFAQDLASERNPELFSRKPGPDLAASHPTSSLPPQPPTEPTWEELLDQGAHPPTSDPPPPSANPTGFNTPRKLSGGISSYFQSVKKSRAQSLETGRHEL</sequence>
<name>A0A2N5VJ17_9BASI</name>
<accession>A0A2N5VJ17</accession>
<proteinExistence type="predicted"/>
<feature type="region of interest" description="Disordered" evidence="1">
    <location>
        <begin position="54"/>
        <end position="163"/>
    </location>
</feature>
<feature type="chain" id="PRO_5014600637" evidence="2">
    <location>
        <begin position="27"/>
        <end position="163"/>
    </location>
</feature>
<dbReference type="EMBL" id="PGCI01000013">
    <property type="protein sequence ID" value="PLW49997.1"/>
    <property type="molecule type" value="Genomic_DNA"/>
</dbReference>
<reference evidence="3 4" key="1">
    <citation type="submission" date="2017-11" db="EMBL/GenBank/DDBJ databases">
        <title>De novo assembly and phasing of dikaryotic genomes from two isolates of Puccinia coronata f. sp. avenae, the causal agent of oat crown rust.</title>
        <authorList>
            <person name="Miller M.E."/>
            <person name="Zhang Y."/>
            <person name="Omidvar V."/>
            <person name="Sperschneider J."/>
            <person name="Schwessinger B."/>
            <person name="Raley C."/>
            <person name="Palmer J.M."/>
            <person name="Garnica D."/>
            <person name="Upadhyaya N."/>
            <person name="Rathjen J."/>
            <person name="Taylor J.M."/>
            <person name="Park R.F."/>
            <person name="Dodds P.N."/>
            <person name="Hirsch C.D."/>
            <person name="Kianian S.F."/>
            <person name="Figueroa M."/>
        </authorList>
    </citation>
    <scope>NUCLEOTIDE SEQUENCE [LARGE SCALE GENOMIC DNA]</scope>
    <source>
        <strain evidence="3">12SD80</strain>
    </source>
</reference>
<evidence type="ECO:0000313" key="3">
    <source>
        <dbReference type="EMBL" id="PLW49997.1"/>
    </source>
</evidence>
<feature type="compositionally biased region" description="Polar residues" evidence="1">
    <location>
        <begin position="140"/>
        <end position="157"/>
    </location>
</feature>